<dbReference type="EMBL" id="MN101851">
    <property type="protein sequence ID" value="QEI45588.1"/>
    <property type="molecule type" value="Genomic_DNA"/>
</dbReference>
<evidence type="ECO:0008006" key="2">
    <source>
        <dbReference type="Google" id="ProtNLM"/>
    </source>
</evidence>
<protein>
    <recommendedName>
        <fullName evidence="2">Morphogenetic protein</fullName>
    </recommendedName>
</protein>
<sequence>MICGAIMPDGISPLMKVYILSSEDMVVGYIGEGSTAELSSMWQSPFENQSVGGLLGGISAAAGSLADTLQTATGVTTKTLFNSMLVWEGQQPPEFNLVIDFMATTNAQLEVNAAITALLKMESPELNNVAPFGRRPETVTLNIGRNIALTDVVIKSVSYQLDAPRTPEGYFTHNTVTLQCSGNTSINRSNISSVFV</sequence>
<name>A0A5P1MRU6_ECOLX</name>
<proteinExistence type="predicted"/>
<accession>A0A5P1MRU6</accession>
<dbReference type="AlphaFoldDB" id="A0A5P1MRU6"/>
<organism evidence="1">
    <name type="scientific">Escherichia coli</name>
    <dbReference type="NCBI Taxonomy" id="562"/>
    <lineage>
        <taxon>Bacteria</taxon>
        <taxon>Pseudomonadati</taxon>
        <taxon>Pseudomonadota</taxon>
        <taxon>Gammaproteobacteria</taxon>
        <taxon>Enterobacterales</taxon>
        <taxon>Enterobacteriaceae</taxon>
        <taxon>Escherichia</taxon>
    </lineage>
</organism>
<gene>
    <name evidence="1" type="ORF">p13ZX28-90_00062</name>
</gene>
<reference evidence="1" key="1">
    <citation type="submission" date="2019-06" db="EMBL/GenBank/DDBJ databases">
        <title>Genomic and phenotypic analysis of NDM-1-producing atypical Enteroaggregative Escherichia coli causing a fatal outbreak.</title>
        <authorList>
            <person name="Bai L."/>
        </authorList>
    </citation>
    <scope>NUCLEOTIDE SEQUENCE</scope>
    <source>
        <strain evidence="1">13ZX28</strain>
        <plasmid evidence="1">p13ZX28-90</plasmid>
    </source>
</reference>
<geneLocation type="plasmid" evidence="1">
    <name>p13ZX28-90</name>
</geneLocation>
<evidence type="ECO:0000313" key="1">
    <source>
        <dbReference type="EMBL" id="QEI45588.1"/>
    </source>
</evidence>
<keyword evidence="1" id="KW-0614">Plasmid</keyword>